<dbReference type="PANTHER" id="PTHR37950:SF1">
    <property type="entry name" value="4-HYDROXYPHENYLACETATE CATABOLISM PROTEIN"/>
    <property type="match status" value="1"/>
</dbReference>
<dbReference type="RefSeq" id="WP_092584186.1">
    <property type="nucleotide sequence ID" value="NZ_FMTM01000001.1"/>
</dbReference>
<evidence type="ECO:0000313" key="2">
    <source>
        <dbReference type="Proteomes" id="UP000199542"/>
    </source>
</evidence>
<dbReference type="Proteomes" id="UP000199542">
    <property type="component" value="Unassembled WGS sequence"/>
</dbReference>
<dbReference type="SUPFAM" id="SSF55331">
    <property type="entry name" value="Tautomerase/MIF"/>
    <property type="match status" value="1"/>
</dbReference>
<accession>A0A1G4Q9P5</accession>
<protein>
    <submittedName>
        <fullName evidence="1">5-carboxymethyl-2-hydroxymuconate isomerase</fullName>
    </submittedName>
</protein>
<dbReference type="AlphaFoldDB" id="A0A1G4Q9P5"/>
<organism evidence="1 2">
    <name type="scientific">Rhizobium mongolense subsp. loessense</name>
    <dbReference type="NCBI Taxonomy" id="158890"/>
    <lineage>
        <taxon>Bacteria</taxon>
        <taxon>Pseudomonadati</taxon>
        <taxon>Pseudomonadota</taxon>
        <taxon>Alphaproteobacteria</taxon>
        <taxon>Hyphomicrobiales</taxon>
        <taxon>Rhizobiaceae</taxon>
        <taxon>Rhizobium/Agrobacterium group</taxon>
        <taxon>Rhizobium</taxon>
    </lineage>
</organism>
<dbReference type="EMBL" id="FMTM01000001">
    <property type="protein sequence ID" value="SCW41316.1"/>
    <property type="molecule type" value="Genomic_DNA"/>
</dbReference>
<name>A0A1G4Q9P5_9HYPH</name>
<dbReference type="InterPro" id="IPR004220">
    <property type="entry name" value="5-COMe_2-OHmuconate_Isoase"/>
</dbReference>
<dbReference type="GO" id="GO:0008704">
    <property type="term" value="F:5-carboxymethyl-2-hydroxymuconate delta-isomerase activity"/>
    <property type="evidence" value="ECO:0007669"/>
    <property type="project" value="InterPro"/>
</dbReference>
<sequence>MPHIVIEYSEGAGSRIDMPALVRAVHRSVRDSGAVKPNAVRTFAREATHSLVADEHSANQFVQIILRIAPGRSAGEKRAILQLVYDAAEGVARPALDEGRCALRADLIQSDPDFAIHETTLP</sequence>
<keyword evidence="1" id="KW-0413">Isomerase</keyword>
<evidence type="ECO:0000313" key="1">
    <source>
        <dbReference type="EMBL" id="SCW41316.1"/>
    </source>
</evidence>
<proteinExistence type="predicted"/>
<dbReference type="InterPro" id="IPR014347">
    <property type="entry name" value="Tautomerase/MIF_sf"/>
</dbReference>
<dbReference type="Gene3D" id="3.30.429.10">
    <property type="entry name" value="Macrophage Migration Inhibitory Factor"/>
    <property type="match status" value="1"/>
</dbReference>
<gene>
    <name evidence="1" type="ORF">SAMN02927900_01525</name>
</gene>
<reference evidence="1 2" key="1">
    <citation type="submission" date="2016-10" db="EMBL/GenBank/DDBJ databases">
        <authorList>
            <person name="de Groot N.N."/>
        </authorList>
    </citation>
    <scope>NUCLEOTIDE SEQUENCE [LARGE SCALE GENOMIC DNA]</scope>
    <source>
        <strain evidence="1 2">CGMCC 1.3401</strain>
    </source>
</reference>
<dbReference type="Pfam" id="PF02962">
    <property type="entry name" value="CHMI"/>
    <property type="match status" value="1"/>
</dbReference>
<dbReference type="PANTHER" id="PTHR37950">
    <property type="entry name" value="4-HYDROXYPHENYLACETATE CATABOLISM PROTEIN"/>
    <property type="match status" value="1"/>
</dbReference>